<proteinExistence type="predicted"/>
<reference evidence="1 2" key="1">
    <citation type="submission" date="2020-05" db="EMBL/GenBank/DDBJ databases">
        <title>Aquincola sp. isolate from soil.</title>
        <authorList>
            <person name="Han J."/>
            <person name="Kim D.-U."/>
        </authorList>
    </citation>
    <scope>NUCLEOTIDE SEQUENCE [LARGE SCALE GENOMIC DNA]</scope>
    <source>
        <strain evidence="1 2">S2</strain>
    </source>
</reference>
<gene>
    <name evidence="1" type="ORF">HLB44_31330</name>
</gene>
<sequence>MTTVLELIARIERQVPEGAPFGTRERGTLTVRAPVGPLVVAVAARIDHKGRRRLQYWCNGIRVERHVLLRLTCPEGECPQARAIRMQWLEWRRETPLKPVHEAPVARPLIEDVPIKAGRSQCTARPASFRCFTPCPNRAHPPMLIDKTGYDLFEDGACVGGGLVERDGVKRPRLPTLQAAEAFLFARQLEALAAVAEARGPAESGEL</sequence>
<accession>A0ABX2ESG6</accession>
<protein>
    <submittedName>
        <fullName evidence="1">Uncharacterized protein</fullName>
    </submittedName>
</protein>
<keyword evidence="2" id="KW-1185">Reference proteome</keyword>
<name>A0ABX2ESG6_9BURK</name>
<evidence type="ECO:0000313" key="2">
    <source>
        <dbReference type="Proteomes" id="UP000737171"/>
    </source>
</evidence>
<evidence type="ECO:0000313" key="1">
    <source>
        <dbReference type="EMBL" id="NRF71489.1"/>
    </source>
</evidence>
<dbReference type="EMBL" id="JABRWJ010000012">
    <property type="protein sequence ID" value="NRF71489.1"/>
    <property type="molecule type" value="Genomic_DNA"/>
</dbReference>
<comment type="caution">
    <text evidence="1">The sequence shown here is derived from an EMBL/GenBank/DDBJ whole genome shotgun (WGS) entry which is preliminary data.</text>
</comment>
<dbReference type="Proteomes" id="UP000737171">
    <property type="component" value="Unassembled WGS sequence"/>
</dbReference>
<organism evidence="1 2">
    <name type="scientific">Pseudaquabacterium terrae</name>
    <dbReference type="NCBI Taxonomy" id="2732868"/>
    <lineage>
        <taxon>Bacteria</taxon>
        <taxon>Pseudomonadati</taxon>
        <taxon>Pseudomonadota</taxon>
        <taxon>Betaproteobacteria</taxon>
        <taxon>Burkholderiales</taxon>
        <taxon>Sphaerotilaceae</taxon>
        <taxon>Pseudaquabacterium</taxon>
    </lineage>
</organism>
<dbReference type="RefSeq" id="WP_173132779.1">
    <property type="nucleotide sequence ID" value="NZ_JABRWJ010000012.1"/>
</dbReference>